<dbReference type="InterPro" id="IPR050546">
    <property type="entry name" value="Glycosyl_Hydrlase_16"/>
</dbReference>
<proteinExistence type="inferred from homology"/>
<dbReference type="PANTHER" id="PTHR10963">
    <property type="entry name" value="GLYCOSYL HYDROLASE-RELATED"/>
    <property type="match status" value="1"/>
</dbReference>
<dbReference type="InterPro" id="IPR013320">
    <property type="entry name" value="ConA-like_dom_sf"/>
</dbReference>
<dbReference type="Pfam" id="PF00722">
    <property type="entry name" value="Glyco_hydro_16"/>
    <property type="match status" value="1"/>
</dbReference>
<keyword evidence="4" id="KW-1185">Reference proteome</keyword>
<feature type="domain" description="GH16" evidence="2">
    <location>
        <begin position="1"/>
        <end position="240"/>
    </location>
</feature>
<evidence type="ECO:0000313" key="4">
    <source>
        <dbReference type="Proteomes" id="UP000199009"/>
    </source>
</evidence>
<sequence length="254" mass="26814">MGTWSDDFAGPAGIAPDSSSWGADLGGGGWGDAQEQFYTRPPANAALTGRGQLAIIARSEPGAPSRITSARLTTQGRVAFRYGRIAARIKVPMGAGVWPALWMLGTDIDAVGWPRCGEIDVMESVGGDPAAVYGTVHGPGYAGVGRGVGRRHTTGSPLSNDFHTYAVDWAPGSLTWHIDGEEFFHLTPALVPGPWPFDHHFFLILNLAFGGGWPGNDADPSALPAEMLVDWVRITDSDVRSSSPPAVERVSHAG</sequence>
<accession>A0A1G7V824</accession>
<reference evidence="3 4" key="1">
    <citation type="submission" date="2016-10" db="EMBL/GenBank/DDBJ databases">
        <authorList>
            <person name="de Groot N.N."/>
        </authorList>
    </citation>
    <scope>NUCLEOTIDE SEQUENCE [LARGE SCALE GENOMIC DNA]</scope>
    <source>
        <strain evidence="3 4">DSM 23142</strain>
    </source>
</reference>
<dbReference type="PANTHER" id="PTHR10963:SF55">
    <property type="entry name" value="GLYCOSIDE HYDROLASE FAMILY 16 PROTEIN"/>
    <property type="match status" value="1"/>
</dbReference>
<dbReference type="Gene3D" id="2.60.120.200">
    <property type="match status" value="1"/>
</dbReference>
<dbReference type="RefSeq" id="WP_091486144.1">
    <property type="nucleotide sequence ID" value="NZ_LT629692.1"/>
</dbReference>
<dbReference type="OrthoDB" id="9809583at2"/>
<dbReference type="STRING" id="370764.SAMN04489810_0632"/>
<comment type="similarity">
    <text evidence="1">Belongs to the glycosyl hydrolase 16 family.</text>
</comment>
<dbReference type="PROSITE" id="PS51762">
    <property type="entry name" value="GH16_2"/>
    <property type="match status" value="1"/>
</dbReference>
<dbReference type="AlphaFoldDB" id="A0A1G7V824"/>
<dbReference type="GO" id="GO:0005975">
    <property type="term" value="P:carbohydrate metabolic process"/>
    <property type="evidence" value="ECO:0007669"/>
    <property type="project" value="InterPro"/>
</dbReference>
<evidence type="ECO:0000313" key="3">
    <source>
        <dbReference type="EMBL" id="SDG55972.1"/>
    </source>
</evidence>
<keyword evidence="3" id="KW-0378">Hydrolase</keyword>
<dbReference type="CDD" id="cd08023">
    <property type="entry name" value="GH16_laminarinase_like"/>
    <property type="match status" value="1"/>
</dbReference>
<dbReference type="Proteomes" id="UP000199009">
    <property type="component" value="Chromosome I"/>
</dbReference>
<gene>
    <name evidence="3" type="ORF">SAMN04489810_0632</name>
</gene>
<dbReference type="SUPFAM" id="SSF49899">
    <property type="entry name" value="Concanavalin A-like lectins/glucanases"/>
    <property type="match status" value="1"/>
</dbReference>
<name>A0A1G7V824_9MICO</name>
<dbReference type="GO" id="GO:0004553">
    <property type="term" value="F:hydrolase activity, hydrolyzing O-glycosyl compounds"/>
    <property type="evidence" value="ECO:0007669"/>
    <property type="project" value="InterPro"/>
</dbReference>
<evidence type="ECO:0000256" key="1">
    <source>
        <dbReference type="ARBA" id="ARBA00006865"/>
    </source>
</evidence>
<organism evidence="3 4">
    <name type="scientific">Microbacterium pygmaeum</name>
    <dbReference type="NCBI Taxonomy" id="370764"/>
    <lineage>
        <taxon>Bacteria</taxon>
        <taxon>Bacillati</taxon>
        <taxon>Actinomycetota</taxon>
        <taxon>Actinomycetes</taxon>
        <taxon>Micrococcales</taxon>
        <taxon>Microbacteriaceae</taxon>
        <taxon>Microbacterium</taxon>
    </lineage>
</organism>
<evidence type="ECO:0000259" key="2">
    <source>
        <dbReference type="PROSITE" id="PS51762"/>
    </source>
</evidence>
<protein>
    <submittedName>
        <fullName evidence="3">Glycosyl hydrolases family 16</fullName>
    </submittedName>
</protein>
<dbReference type="InterPro" id="IPR000757">
    <property type="entry name" value="Beta-glucanase-like"/>
</dbReference>
<dbReference type="EMBL" id="LT629692">
    <property type="protein sequence ID" value="SDG55972.1"/>
    <property type="molecule type" value="Genomic_DNA"/>
</dbReference>